<reference evidence="1 2" key="1">
    <citation type="submission" date="2015-07" db="EMBL/GenBank/DDBJ databases">
        <title>The genome of Habropoda laboriosa.</title>
        <authorList>
            <person name="Pan H."/>
            <person name="Kapheim K."/>
        </authorList>
    </citation>
    <scope>NUCLEOTIDE SEQUENCE [LARGE SCALE GENOMIC DNA]</scope>
    <source>
        <strain evidence="1">0110345459</strain>
    </source>
</reference>
<sequence>MCTLFHFDMYTYMQRRDKTSCRHHYVTNE</sequence>
<accession>A0A0L7QQM8</accession>
<gene>
    <name evidence="1" type="ORF">WH47_05711</name>
</gene>
<dbReference type="Proteomes" id="UP000053825">
    <property type="component" value="Unassembled WGS sequence"/>
</dbReference>
<evidence type="ECO:0000313" key="1">
    <source>
        <dbReference type="EMBL" id="KOC60933.1"/>
    </source>
</evidence>
<organism evidence="1 2">
    <name type="scientific">Habropoda laboriosa</name>
    <dbReference type="NCBI Taxonomy" id="597456"/>
    <lineage>
        <taxon>Eukaryota</taxon>
        <taxon>Metazoa</taxon>
        <taxon>Ecdysozoa</taxon>
        <taxon>Arthropoda</taxon>
        <taxon>Hexapoda</taxon>
        <taxon>Insecta</taxon>
        <taxon>Pterygota</taxon>
        <taxon>Neoptera</taxon>
        <taxon>Endopterygota</taxon>
        <taxon>Hymenoptera</taxon>
        <taxon>Apocrita</taxon>
        <taxon>Aculeata</taxon>
        <taxon>Apoidea</taxon>
        <taxon>Anthophila</taxon>
        <taxon>Apidae</taxon>
        <taxon>Habropoda</taxon>
    </lineage>
</organism>
<evidence type="ECO:0000313" key="2">
    <source>
        <dbReference type="Proteomes" id="UP000053825"/>
    </source>
</evidence>
<protein>
    <submittedName>
        <fullName evidence="1">Uncharacterized protein</fullName>
    </submittedName>
</protein>
<keyword evidence="2" id="KW-1185">Reference proteome</keyword>
<dbReference type="AlphaFoldDB" id="A0A0L7QQM8"/>
<proteinExistence type="predicted"/>
<dbReference type="EMBL" id="KQ414786">
    <property type="protein sequence ID" value="KOC60933.1"/>
    <property type="molecule type" value="Genomic_DNA"/>
</dbReference>
<name>A0A0L7QQM8_9HYME</name>